<evidence type="ECO:0000256" key="1">
    <source>
        <dbReference type="SAM" id="Phobius"/>
    </source>
</evidence>
<accession>A0A0S1AVT6</accession>
<dbReference type="GO" id="GO:0051920">
    <property type="term" value="F:peroxiredoxin activity"/>
    <property type="evidence" value="ECO:0007669"/>
    <property type="project" value="InterPro"/>
</dbReference>
<gene>
    <name evidence="3" type="ORF">AOT14_04320</name>
</gene>
<feature type="domain" description="Carboxymuconolactone decarboxylase-like" evidence="2">
    <location>
        <begin position="15"/>
        <end position="95"/>
    </location>
</feature>
<evidence type="ECO:0000313" key="4">
    <source>
        <dbReference type="Proteomes" id="UP000061010"/>
    </source>
</evidence>
<evidence type="ECO:0000313" key="3">
    <source>
        <dbReference type="EMBL" id="ALJ26882.1"/>
    </source>
</evidence>
<proteinExistence type="predicted"/>
<dbReference type="InterPro" id="IPR029032">
    <property type="entry name" value="AhpD-like"/>
</dbReference>
<dbReference type="SUPFAM" id="SSF69118">
    <property type="entry name" value="AhpD-like"/>
    <property type="match status" value="1"/>
</dbReference>
<dbReference type="InterPro" id="IPR003779">
    <property type="entry name" value="CMD-like"/>
</dbReference>
<sequence>MSVSKAFAMFMREAPAVAGAWRGVAEALDGSGALDGKTAELAYIAVLAATGNSSGIPFHVLSAKAQGASRQEVLSAVLVGLPAAGAVVIGALPAAMEAYDGNDQQSLA</sequence>
<feature type="transmembrane region" description="Helical" evidence="1">
    <location>
        <begin position="41"/>
        <end position="61"/>
    </location>
</feature>
<dbReference type="PANTHER" id="PTHR33930:SF2">
    <property type="entry name" value="BLR3452 PROTEIN"/>
    <property type="match status" value="1"/>
</dbReference>
<dbReference type="Proteomes" id="UP000061010">
    <property type="component" value="Chromosome"/>
</dbReference>
<dbReference type="Gene3D" id="1.20.1290.10">
    <property type="entry name" value="AhpD-like"/>
    <property type="match status" value="1"/>
</dbReference>
<protein>
    <submittedName>
        <fullName evidence="3">Carboxymuconolactone decarboxylase</fullName>
    </submittedName>
</protein>
<name>A0A0S1AVT6_9GAMM</name>
<dbReference type="EMBL" id="CP012900">
    <property type="protein sequence ID" value="ALJ26882.1"/>
    <property type="molecule type" value="Genomic_DNA"/>
</dbReference>
<dbReference type="OrthoDB" id="9154867at2"/>
<evidence type="ECO:0000259" key="2">
    <source>
        <dbReference type="Pfam" id="PF02627"/>
    </source>
</evidence>
<reference evidence="3 4" key="1">
    <citation type="journal article" date="2015" name="Genome Announc.">
        <title>Complete Genome Sequencing of Stenotrophomonas acidaminiphila ZAC14D2_NAIMI4_2, a Multidrug-Resistant Strain Isolated from Sediments of a Polluted River in Mexico, Uncovers New Antibiotic Resistance Genes and a Novel Class-II Lasso Peptide Biosynthesis Gene Cluster.</title>
        <authorList>
            <person name="Vinuesa P."/>
            <person name="Ochoa-Sanchez L.E."/>
        </authorList>
    </citation>
    <scope>NUCLEOTIDE SEQUENCE [LARGE SCALE GENOMIC DNA]</scope>
    <source>
        <strain evidence="3 4">ZAC14D2_NAIMI4_2</strain>
    </source>
</reference>
<keyword evidence="1" id="KW-0472">Membrane</keyword>
<dbReference type="PANTHER" id="PTHR33930">
    <property type="entry name" value="ALKYL HYDROPEROXIDE REDUCTASE AHPD"/>
    <property type="match status" value="1"/>
</dbReference>
<dbReference type="PATRIC" id="fig|128780.6.peg.440"/>
<dbReference type="KEGG" id="sacz:AOT14_04320"/>
<keyword evidence="4" id="KW-1185">Reference proteome</keyword>
<keyword evidence="1" id="KW-1133">Transmembrane helix</keyword>
<dbReference type="AlphaFoldDB" id="A0A0S1AVT6"/>
<organism evidence="3 4">
    <name type="scientific">Stenotrophomonas acidaminiphila</name>
    <dbReference type="NCBI Taxonomy" id="128780"/>
    <lineage>
        <taxon>Bacteria</taxon>
        <taxon>Pseudomonadati</taxon>
        <taxon>Pseudomonadota</taxon>
        <taxon>Gammaproteobacteria</taxon>
        <taxon>Lysobacterales</taxon>
        <taxon>Lysobacteraceae</taxon>
        <taxon>Stenotrophomonas</taxon>
    </lineage>
</organism>
<dbReference type="Pfam" id="PF02627">
    <property type="entry name" value="CMD"/>
    <property type="match status" value="1"/>
</dbReference>
<feature type="transmembrane region" description="Helical" evidence="1">
    <location>
        <begin position="73"/>
        <end position="96"/>
    </location>
</feature>
<keyword evidence="1" id="KW-0812">Transmembrane</keyword>